<dbReference type="PANTHER" id="PTHR30349:SF64">
    <property type="entry name" value="PROPHAGE INTEGRASE INTD-RELATED"/>
    <property type="match status" value="1"/>
</dbReference>
<keyword evidence="1" id="KW-0233">DNA recombination</keyword>
<reference evidence="3" key="2">
    <citation type="submission" date="2019-06" db="EMBL/GenBank/DDBJ databases">
        <title>Genes from Arthrospira platensis.</title>
        <authorList>
            <person name="Faizal N."/>
            <person name="Venkatesh K."/>
            <person name="Arockiaraj J."/>
        </authorList>
    </citation>
    <scope>NUCLEOTIDE SEQUENCE</scope>
    <source>
        <strain evidence="3">SRM16</strain>
    </source>
</reference>
<dbReference type="EMBL" id="LT883649">
    <property type="protein sequence ID" value="SMZ64545.1"/>
    <property type="molecule type" value="mRNA"/>
</dbReference>
<dbReference type="Gene3D" id="1.10.443.10">
    <property type="entry name" value="Intergrase catalytic core"/>
    <property type="match status" value="1"/>
</dbReference>
<dbReference type="SUPFAM" id="SSF56349">
    <property type="entry name" value="DNA breaking-rejoining enzymes"/>
    <property type="match status" value="1"/>
</dbReference>
<evidence type="ECO:0000259" key="2">
    <source>
        <dbReference type="PROSITE" id="PS51898"/>
    </source>
</evidence>
<evidence type="ECO:0000313" key="3">
    <source>
        <dbReference type="EMBL" id="SMZ64545.1"/>
    </source>
</evidence>
<evidence type="ECO:0000256" key="1">
    <source>
        <dbReference type="ARBA" id="ARBA00023172"/>
    </source>
</evidence>
<dbReference type="InterPro" id="IPR013762">
    <property type="entry name" value="Integrase-like_cat_sf"/>
</dbReference>
<dbReference type="AlphaFoldDB" id="A0A4Y7LJM3"/>
<dbReference type="GO" id="GO:0003677">
    <property type="term" value="F:DNA binding"/>
    <property type="evidence" value="ECO:0007669"/>
    <property type="project" value="InterPro"/>
</dbReference>
<proteinExistence type="evidence at transcript level"/>
<gene>
    <name evidence="3" type="primary">A-PTR</name>
</gene>
<dbReference type="CDD" id="cd00397">
    <property type="entry name" value="DNA_BRE_C"/>
    <property type="match status" value="1"/>
</dbReference>
<dbReference type="PANTHER" id="PTHR30349">
    <property type="entry name" value="PHAGE INTEGRASE-RELATED"/>
    <property type="match status" value="1"/>
</dbReference>
<protein>
    <submittedName>
        <fullName evidence="3">Integrase</fullName>
    </submittedName>
</protein>
<dbReference type="Pfam" id="PF00589">
    <property type="entry name" value="Phage_integrase"/>
    <property type="match status" value="1"/>
</dbReference>
<dbReference type="PROSITE" id="PS51898">
    <property type="entry name" value="TYR_RECOMBINASE"/>
    <property type="match status" value="1"/>
</dbReference>
<name>A0A4Y7LJM3_9CYAN</name>
<dbReference type="GO" id="GO:0006310">
    <property type="term" value="P:DNA recombination"/>
    <property type="evidence" value="ECO:0007669"/>
    <property type="project" value="UniProtKB-KW"/>
</dbReference>
<accession>A0A4Y7LJM3</accession>
<reference evidence="3" key="1">
    <citation type="submission" date="2017-06" db="EMBL/GenBank/DDBJ databases">
        <authorList>
            <person name="Nizam F."/>
        </authorList>
    </citation>
    <scope>NUCLEOTIDE SEQUENCE</scope>
    <source>
        <strain evidence="3">SRM16</strain>
    </source>
</reference>
<sequence>MKKNRIGQASIIPDAIAYRIQKQCKYDWQRTLLAILMYTGERVGAVRLLRIPDVYVSSASRVVLPEITFRSETRKRAGGKDGGVRQVPISQKLREILGTYRIGGGEFLFPSPSDISKPVTVQAIDKFHRSAIARLGLESEGYSLHSYRRTFITKLYNKGVNTRTIMAITGHKSMASLQRYIDADPQKIRDAIDEI</sequence>
<dbReference type="InterPro" id="IPR002104">
    <property type="entry name" value="Integrase_catalytic"/>
</dbReference>
<dbReference type="InterPro" id="IPR050090">
    <property type="entry name" value="Tyrosine_recombinase_XerCD"/>
</dbReference>
<feature type="domain" description="Tyr recombinase" evidence="2">
    <location>
        <begin position="7"/>
        <end position="193"/>
    </location>
</feature>
<dbReference type="GO" id="GO:0015074">
    <property type="term" value="P:DNA integration"/>
    <property type="evidence" value="ECO:0007669"/>
    <property type="project" value="InterPro"/>
</dbReference>
<organism evidence="3">
    <name type="scientific">Arthrospira sp. SRM16</name>
    <dbReference type="NCBI Taxonomy" id="1929211"/>
    <lineage>
        <taxon>Bacteria</taxon>
        <taxon>Bacillati</taxon>
        <taxon>Cyanobacteriota</taxon>
        <taxon>Cyanophyceae</taxon>
        <taxon>Oscillatoriophycideae</taxon>
        <taxon>Oscillatoriales</taxon>
        <taxon>Microcoleaceae</taxon>
        <taxon>Arthrospira</taxon>
    </lineage>
</organism>
<dbReference type="InterPro" id="IPR011010">
    <property type="entry name" value="DNA_brk_join_enz"/>
</dbReference>